<evidence type="ECO:0000256" key="4">
    <source>
        <dbReference type="ARBA" id="ARBA00022475"/>
    </source>
</evidence>
<feature type="domain" description="Piezo TM1-24" evidence="15">
    <location>
        <begin position="518"/>
        <end position="751"/>
    </location>
</feature>
<evidence type="ECO:0000259" key="12">
    <source>
        <dbReference type="Pfam" id="PF12166"/>
    </source>
</evidence>
<feature type="compositionally biased region" description="Polar residues" evidence="11">
    <location>
        <begin position="1878"/>
        <end position="1897"/>
    </location>
</feature>
<sequence length="2551" mass="286805">MVAPLVKTAFYKCFLPIILITAGCLRPSILSAVYVGLGLLCPLLPSTKASMGAVPLSVRAVICLLLVLTVCASVGQIAFQVIESGKSNKSYVEGCKADVITKVLRAVGFEKFWTEQLSKFPESTHSILPEPLALLGTVITAIVVLALRHTVASVGSENNVQIVRDNGPPRVVTPWLSTALGDTLRRASNMLIVILVGAVSCIQPSILSAPYFLVFLFMLTWYAMHKSIQHEGFNRIKRFIILYSGFHAFAIFVYQIPYVQELLRPEDLAARLLGLSAILQFKCDTWYRFSTDPKLVPERDWPVYANPFAVLLLFQFTIWQYSFTKHGTHRYTRLDNGDDGSSVHEELLGDSDDEEQRGNAVPLKKITSQVMDRQRISQIFKGPKSQKSAASRGLIMVITFFFSQAYVIGLVAMMTWALIYHSAFGLVLLLAACVIWIFPNSRKAAFRAAPLILAYVELLLIVQYICSMNIDQDLKKYFEAHEAKITTTTPPPSRILIKPPNSNRDLPPNDPAPPTLKMILEAIGIIVSDSRVQGMVMMLVKLFLSLPISLILRLARRDKKFEALNDAERARRLANYGTFASISQAEQSNTRMESERSGAGADRTPSSGLTRFFACLSSLLVALWLPVVFLVLIFASVWGKATLFTIGYFCFFAGSIVTFKTSFTLFRHTYFLIFTCLTAYTSLVILISYCYQFPEADEFVHKTLKIPKEWTDAFGLDQDGKDVDPLFTRLAPSILLYVVTMLQLKFFHNQWKALTECTGRRDAACSIESVQQQQPGTSGALETTTAAGAGGAARRKRFNEKVGSVVGDVIDVMWKIAEVHISKLVFLIIICLVCNTDIEEVKVTEKLIMPAMKPYAIYVPLLVLISLAVCLPRKAASLFSILACAYLAAVAVCKMIFQLEWFKIDSIGPFINNGANCSQTRDPPMQFLEWFGLSKNLNTFDMIKDIIVSMLLLAIQSVVFYRRAFARAQAEIDGAAPLPASARYICFPAQSPQSLDQNLSSFCKWLVDYSFYKFGVEISIIFMAIHIWVRMDAIAVCTSVFIILIVLSPRPLIRALWPILLCYLAVIFPLQYALHVGFPPMECIPYPWWPNDDSPSDASYGWLRSLVVLFNLSAYGVKWSGGFFISDFLALVAVASQLYVFTEESEEHPAGDNKSIYIGRDIGILPDNPHYDFIAKQRSFVDYAKIFVFQYGHWVTLLMVLIAGLGGTSLFALGYIVLSLSMLWEGNNLYLMKNHRLTLFRWKLVLAYTAIVIMLKTALQLLGCSLIVNCTIRQLFAVRCVCRNIKLNGFDPDPNSSCNVEEAEANIGLDTFALGFIIFQMRILCSWYFQYVITEFRSEIVLANRGAVLSNQLIEKEMKEQEDQQSKKFDDIRNRTKIIRERYEQLQKEQDRTDIVEPDTYGAAKRAGDYYMFDYDPAEDELKKDRETFVPEVDPGASDFNKLDPSQLAYAAVTKDMDIKATLTAAERAERSVEGGEIDKKKMMLDVVTPKSRAASGAESSTSVAGTPAGAAGTSSEEEELEVDDTQSESKLMYFARFGLKMFTNSVDWISAFFNRRSREHRYVAFVLSQERTKLKEKKGHSLNDVSRRLSDLHNDAKSERGLMVVQSESDIEKMEEAAINSWQKGNVLARLLNAIGYCIGAHTDIVCYVLAILCHARGAGLITLPLPIMVFVWGTLSNPRPSKFFWVAMILYTELIIVIKFVCQFQFWPWMREATITDHLNDQYWPPYIFGIQKKDFYPGYEVALLMALFFHRYMLRKLGLWKDANVSETFDGDFTLSDRSTAGGEGIANPAMEELFEIKEENDEADSQSWSARGKKKRTKATGSAVTSAAAAKPAAAAAKAPAAPVQPAARSVQQWAAASRDNSSSRTTRTMDNTQSSSETQHTATGEATVNGNEVTTTAAAPGAVDEVDGGEADAQRTGIKRFIYQLFYPKFRYIRDLYPSMFGLDIICFLIIVFGYSSFGDGGSGSVVNDIQSNRVPLAFVLMMIISSFMIVVDRGLYLRKAIRCKLVYQFLIVIFMHIWIFFSLPAVTKVAAYRNTTAQILYFVKAIYLLVSAWQIRNGYPQLCVGNLLMHAYGLANMVFFKVFMAVPFVWELRTAIDWTWTDTSMPLFDFFNMEQFYATIYNLKCARAFEAAYPAPRGEKKGAMVKYMMGLPFVIFIVLLIWCPLLAFSLLNKVGQILPPEQVSLTVAIEGYPALYSIEAQGRELIKFNTDEFDGLRKKYADWSEKAPDWLKASNKEGLVKTGRQAVAFLDDYSSEDLMTIRFRPESQMNWPISEASKTALITELQELTAFDPNDKLNPPTYIHVSIEVLRQREKKDKEPVKHTAAFSVPIDAELRDRLVKSLNGSESNSRLVNALPRFIRVPNEGEISAADPLLLPAIKEDNVVKAFSDINLRFNKDPEIWTGQLRTNETVNAIDELAPKPSKTTYPSPFPDLYYIEVTAMVDRVFPSVLSKFVSGGIIAMYIALVLFISKMIRGLLTNSPLNVMITEIPNPDHLLKICLDIYLVREARDFVLEQDLFAKLIFLFRSPSTLIKWTRLRPKRKEE</sequence>
<feature type="transmembrane region" description="Helical" evidence="10">
    <location>
        <begin position="1649"/>
        <end position="1673"/>
    </location>
</feature>
<evidence type="ECO:0000256" key="2">
    <source>
        <dbReference type="ARBA" id="ARBA00007821"/>
    </source>
</evidence>
<dbReference type="InterPro" id="IPR027272">
    <property type="entry name" value="Piezo"/>
</dbReference>
<feature type="transmembrane region" description="Helical" evidence="10">
    <location>
        <begin position="1124"/>
        <end position="1142"/>
    </location>
</feature>
<feature type="transmembrane region" description="Helical" evidence="10">
    <location>
        <begin position="641"/>
        <end position="659"/>
    </location>
</feature>
<feature type="transmembrane region" description="Helical" evidence="10">
    <location>
        <begin position="1245"/>
        <end position="1268"/>
    </location>
</feature>
<feature type="compositionally biased region" description="Low complexity" evidence="11">
    <location>
        <begin position="1500"/>
        <end position="1515"/>
    </location>
</feature>
<feature type="transmembrane region" description="Helical" evidence="10">
    <location>
        <begin position="1197"/>
        <end position="1224"/>
    </location>
</feature>
<dbReference type="PANTHER" id="PTHR13167">
    <property type="entry name" value="PIEZO-TYPE MECHANOSENSITIVE ION CHANNEL COMPONENT"/>
    <property type="match status" value="1"/>
</dbReference>
<feature type="transmembrane region" description="Helical" evidence="10">
    <location>
        <begin position="1685"/>
        <end position="1708"/>
    </location>
</feature>
<feature type="transmembrane region" description="Helical" evidence="10">
    <location>
        <begin position="726"/>
        <end position="744"/>
    </location>
</feature>
<evidence type="ECO:0000256" key="3">
    <source>
        <dbReference type="ARBA" id="ARBA00022448"/>
    </source>
</evidence>
<dbReference type="InterPro" id="IPR031334">
    <property type="entry name" value="Piezo_cap_dom"/>
</dbReference>
<comment type="caution">
    <text evidence="10">Lacks conserved residue(s) required for the propagation of feature annotation.</text>
</comment>
<feature type="transmembrane region" description="Helical" evidence="10">
    <location>
        <begin position="671"/>
        <end position="694"/>
    </location>
</feature>
<dbReference type="GO" id="GO:0005886">
    <property type="term" value="C:plasma membrane"/>
    <property type="evidence" value="ECO:0007669"/>
    <property type="project" value="UniProtKB-SubCell"/>
</dbReference>
<evidence type="ECO:0000259" key="14">
    <source>
        <dbReference type="Pfam" id="PF23188"/>
    </source>
</evidence>
<feature type="transmembrane region" description="Helical" evidence="10">
    <location>
        <begin position="535"/>
        <end position="555"/>
    </location>
</feature>
<evidence type="ECO:0000256" key="9">
    <source>
        <dbReference type="ARBA" id="ARBA00023303"/>
    </source>
</evidence>
<protein>
    <recommendedName>
        <fullName evidence="10">Piezo-type mechanosensitive ion channel component</fullName>
    </recommendedName>
</protein>
<feature type="transmembrane region" description="Helical" evidence="10">
    <location>
        <begin position="2460"/>
        <end position="2480"/>
    </location>
</feature>
<feature type="region of interest" description="Disordered" evidence="11">
    <location>
        <begin position="492"/>
        <end position="511"/>
    </location>
</feature>
<keyword evidence="5 10" id="KW-0812">Transmembrane</keyword>
<feature type="transmembrane region" description="Helical" evidence="10">
    <location>
        <begin position="132"/>
        <end position="151"/>
    </location>
</feature>
<feature type="domain" description="Piezo transmembrane helical unit" evidence="14">
    <location>
        <begin position="1642"/>
        <end position="1764"/>
    </location>
</feature>
<dbReference type="GO" id="GO:0071260">
    <property type="term" value="P:cellular response to mechanical stimulus"/>
    <property type="evidence" value="ECO:0007669"/>
    <property type="project" value="TreeGrafter"/>
</dbReference>
<feature type="transmembrane region" description="Helical" evidence="10">
    <location>
        <begin position="190"/>
        <end position="219"/>
    </location>
</feature>
<dbReference type="PROSITE" id="PS51257">
    <property type="entry name" value="PROKAR_LIPOPROTEIN"/>
    <property type="match status" value="1"/>
</dbReference>
<comment type="caution">
    <text evidence="17">The sequence shown here is derived from an EMBL/GenBank/DDBJ whole genome shotgun (WGS) entry which is preliminary data.</text>
</comment>
<feature type="transmembrane region" description="Helical" evidence="10">
    <location>
        <begin position="855"/>
        <end position="872"/>
    </location>
</feature>
<feature type="transmembrane region" description="Helical" evidence="10">
    <location>
        <begin position="878"/>
        <end position="897"/>
    </location>
</feature>
<name>A0AAV5W0M9_9BILA</name>
<dbReference type="InterPro" id="IPR056768">
    <property type="entry name" value="THU_Piezo"/>
</dbReference>
<dbReference type="Pfam" id="PF24874">
    <property type="entry name" value="Piezo_THU9_anchor"/>
    <property type="match status" value="1"/>
</dbReference>
<gene>
    <name evidence="17" type="ORF">PFISCL1PPCAC_16682</name>
</gene>
<evidence type="ECO:0000259" key="13">
    <source>
        <dbReference type="Pfam" id="PF15917"/>
    </source>
</evidence>
<dbReference type="GO" id="GO:0050982">
    <property type="term" value="P:detection of mechanical stimulus"/>
    <property type="evidence" value="ECO:0007669"/>
    <property type="project" value="TreeGrafter"/>
</dbReference>
<keyword evidence="4" id="KW-1003">Cell membrane</keyword>
<feature type="domain" description="Piezo TM1-24" evidence="15">
    <location>
        <begin position="26"/>
        <end position="483"/>
    </location>
</feature>
<feature type="region of interest" description="Disordered" evidence="11">
    <location>
        <begin position="1843"/>
        <end position="1897"/>
    </location>
</feature>
<comment type="subcellular location">
    <subcellularLocation>
        <location evidence="1">Cell membrane</location>
        <topology evidence="1">Multi-pass membrane protein</topology>
    </subcellularLocation>
    <subcellularLocation>
        <location evidence="10">Membrane</location>
        <topology evidence="10">Multi-pass membrane protein</topology>
    </subcellularLocation>
</comment>
<feature type="transmembrane region" description="Helical" evidence="10">
    <location>
        <begin position="445"/>
        <end position="465"/>
    </location>
</feature>
<feature type="transmembrane region" description="Helical" evidence="10">
    <location>
        <begin position="303"/>
        <end position="323"/>
    </location>
</feature>
<evidence type="ECO:0000256" key="1">
    <source>
        <dbReference type="ARBA" id="ARBA00004651"/>
    </source>
</evidence>
<feature type="compositionally biased region" description="Low complexity" evidence="11">
    <location>
        <begin position="1843"/>
        <end position="1877"/>
    </location>
</feature>
<evidence type="ECO:0000256" key="7">
    <source>
        <dbReference type="ARBA" id="ARBA00023065"/>
    </source>
</evidence>
<feature type="transmembrane region" description="Helical" evidence="10">
    <location>
        <begin position="393"/>
        <end position="412"/>
    </location>
</feature>
<feature type="transmembrane region" description="Helical" evidence="10">
    <location>
        <begin position="612"/>
        <end position="635"/>
    </location>
</feature>
<feature type="domain" description="Piezo TM25-28" evidence="13">
    <location>
        <begin position="1167"/>
        <end position="1395"/>
    </location>
</feature>
<evidence type="ECO:0000313" key="18">
    <source>
        <dbReference type="Proteomes" id="UP001432322"/>
    </source>
</evidence>
<dbReference type="GO" id="GO:0005261">
    <property type="term" value="F:monoatomic cation channel activity"/>
    <property type="evidence" value="ECO:0007669"/>
    <property type="project" value="TreeGrafter"/>
</dbReference>
<feature type="region of interest" description="Disordered" evidence="11">
    <location>
        <begin position="1803"/>
        <end position="1823"/>
    </location>
</feature>
<dbReference type="GO" id="GO:0008381">
    <property type="term" value="F:mechanosensitive monoatomic ion channel activity"/>
    <property type="evidence" value="ECO:0007669"/>
    <property type="project" value="InterPro"/>
</dbReference>
<keyword evidence="18" id="KW-1185">Reference proteome</keyword>
<keyword evidence="7" id="KW-0406">Ion transport</keyword>
<evidence type="ECO:0000259" key="16">
    <source>
        <dbReference type="Pfam" id="PF24874"/>
    </source>
</evidence>
<feature type="transmembrane region" description="Helical" evidence="10">
    <location>
        <begin position="1738"/>
        <end position="1757"/>
    </location>
</feature>
<feature type="transmembrane region" description="Helical" evidence="10">
    <location>
        <begin position="1059"/>
        <end position="1078"/>
    </location>
</feature>
<evidence type="ECO:0000256" key="11">
    <source>
        <dbReference type="SAM" id="MobiDB-lite"/>
    </source>
</evidence>
<keyword evidence="8 10" id="KW-0472">Membrane</keyword>
<keyword evidence="3" id="KW-0813">Transport</keyword>
<dbReference type="Proteomes" id="UP001432322">
    <property type="component" value="Unassembled WGS sequence"/>
</dbReference>
<evidence type="ECO:0000256" key="6">
    <source>
        <dbReference type="ARBA" id="ARBA00022989"/>
    </source>
</evidence>
<feature type="transmembrane region" description="Helical" evidence="10">
    <location>
        <begin position="2153"/>
        <end position="2177"/>
    </location>
</feature>
<evidence type="ECO:0000256" key="5">
    <source>
        <dbReference type="ARBA" id="ARBA00022692"/>
    </source>
</evidence>
<dbReference type="Pfam" id="PF15917">
    <property type="entry name" value="Piezo_TM25-28"/>
    <property type="match status" value="1"/>
</dbReference>
<feature type="transmembrane region" description="Helical" evidence="10">
    <location>
        <begin position="1980"/>
        <end position="1999"/>
    </location>
</feature>
<keyword evidence="6 10" id="KW-1133">Transmembrane helix</keyword>
<dbReference type="EMBL" id="BTSY01000004">
    <property type="protein sequence ID" value="GMT25385.1"/>
    <property type="molecule type" value="Genomic_DNA"/>
</dbReference>
<organism evidence="17 18">
    <name type="scientific">Pristionchus fissidentatus</name>
    <dbReference type="NCBI Taxonomy" id="1538716"/>
    <lineage>
        <taxon>Eukaryota</taxon>
        <taxon>Metazoa</taxon>
        <taxon>Ecdysozoa</taxon>
        <taxon>Nematoda</taxon>
        <taxon>Chromadorea</taxon>
        <taxon>Rhabditida</taxon>
        <taxon>Rhabditina</taxon>
        <taxon>Diplogasteromorpha</taxon>
        <taxon>Diplogasteroidea</taxon>
        <taxon>Neodiplogasteridae</taxon>
        <taxon>Pristionchus</taxon>
    </lineage>
</organism>
<feature type="region of interest" description="Disordered" evidence="11">
    <location>
        <begin position="584"/>
        <end position="604"/>
    </location>
</feature>
<feature type="transmembrane region" description="Helical" evidence="10">
    <location>
        <begin position="240"/>
        <end position="258"/>
    </location>
</feature>
<feature type="transmembrane region" description="Helical" evidence="10">
    <location>
        <begin position="942"/>
        <end position="961"/>
    </location>
</feature>
<dbReference type="Pfam" id="PF12166">
    <property type="entry name" value="Piezo_cap"/>
    <property type="match status" value="1"/>
</dbReference>
<evidence type="ECO:0000256" key="8">
    <source>
        <dbReference type="ARBA" id="ARBA00023136"/>
    </source>
</evidence>
<evidence type="ECO:0000313" key="17">
    <source>
        <dbReference type="EMBL" id="GMT25385.1"/>
    </source>
</evidence>
<feature type="transmembrane region" description="Helical" evidence="10">
    <location>
        <begin position="56"/>
        <end position="79"/>
    </location>
</feature>
<dbReference type="InterPro" id="IPR056769">
    <property type="entry name" value="Piezo_TM1-24"/>
</dbReference>
<dbReference type="PANTHER" id="PTHR13167:SF25">
    <property type="entry name" value="PIEZO-TYPE MECHANOSENSITIVE ION CHANNEL COMPONENT"/>
    <property type="match status" value="1"/>
</dbReference>
<dbReference type="Pfam" id="PF24871">
    <property type="entry name" value="Piezo_TM1-24"/>
    <property type="match status" value="2"/>
</dbReference>
<dbReference type="Pfam" id="PF23188">
    <property type="entry name" value="THU_Piezo1"/>
    <property type="match status" value="1"/>
</dbReference>
<dbReference type="InterPro" id="IPR056770">
    <property type="entry name" value="Piezo_THU9_anchor"/>
</dbReference>
<feature type="compositionally biased region" description="Acidic residues" evidence="11">
    <location>
        <begin position="1516"/>
        <end position="1525"/>
    </location>
</feature>
<keyword evidence="9 10" id="KW-0407">Ion channel</keyword>
<feature type="transmembrane region" description="Helical" evidence="10">
    <location>
        <begin position="2011"/>
        <end position="2032"/>
    </location>
</feature>
<dbReference type="InterPro" id="IPR031805">
    <property type="entry name" value="Piezo_TM25-28"/>
</dbReference>
<feature type="domain" description="Piezo non-specific cation channel cap" evidence="12">
    <location>
        <begin position="2235"/>
        <end position="2543"/>
    </location>
</feature>
<evidence type="ECO:0000259" key="15">
    <source>
        <dbReference type="Pfam" id="PF24871"/>
    </source>
</evidence>
<accession>A0AAV5W0M9</accession>
<proteinExistence type="inferred from homology"/>
<comment type="similarity">
    <text evidence="2 10">Belongs to the PIEZO (TC 1.A.75) family.</text>
</comment>
<feature type="transmembrane region" description="Helical" evidence="10">
    <location>
        <begin position="1020"/>
        <end position="1047"/>
    </location>
</feature>
<feature type="domain" description="Piezo THU9 and anchor" evidence="16">
    <location>
        <begin position="1939"/>
        <end position="2175"/>
    </location>
</feature>
<feature type="region of interest" description="Disordered" evidence="11">
    <location>
        <begin position="1489"/>
        <end position="1525"/>
    </location>
</feature>
<feature type="transmembrane region" description="Helical" evidence="10">
    <location>
        <begin position="418"/>
        <end position="438"/>
    </location>
</feature>
<feature type="transmembrane region" description="Helical" evidence="10">
    <location>
        <begin position="2073"/>
        <end position="2096"/>
    </location>
</feature>
<dbReference type="GO" id="GO:0042391">
    <property type="term" value="P:regulation of membrane potential"/>
    <property type="evidence" value="ECO:0007669"/>
    <property type="project" value="TreeGrafter"/>
</dbReference>
<evidence type="ECO:0000256" key="10">
    <source>
        <dbReference type="RuleBase" id="RU362023"/>
    </source>
</evidence>
<feature type="transmembrane region" description="Helical" evidence="10">
    <location>
        <begin position="2044"/>
        <end position="2061"/>
    </location>
</feature>
<reference evidence="17" key="1">
    <citation type="submission" date="2023-10" db="EMBL/GenBank/DDBJ databases">
        <title>Genome assembly of Pristionchus species.</title>
        <authorList>
            <person name="Yoshida K."/>
            <person name="Sommer R.J."/>
        </authorList>
    </citation>
    <scope>NUCLEOTIDE SEQUENCE</scope>
    <source>
        <strain evidence="17">RS5133</strain>
    </source>
</reference>
<feature type="transmembrane region" description="Helical" evidence="10">
    <location>
        <begin position="1941"/>
        <end position="1960"/>
    </location>
</feature>